<dbReference type="KEGG" id="gps:C427_4690"/>
<dbReference type="HOGENOM" id="CLU_3101865_0_0_6"/>
<reference evidence="1 2" key="1">
    <citation type="journal article" date="2013" name="Genome Announc.">
        <title>Complete Genome Sequence of Glaciecola psychrophila Strain 170T.</title>
        <authorList>
            <person name="Yin J."/>
            <person name="Chen J."/>
            <person name="Liu G."/>
            <person name="Yu Y."/>
            <person name="Song L."/>
            <person name="Wang X."/>
            <person name="Qu X."/>
        </authorList>
    </citation>
    <scope>NUCLEOTIDE SEQUENCE [LARGE SCALE GENOMIC DNA]</scope>
    <source>
        <strain evidence="1 2">170</strain>
    </source>
</reference>
<name>K6ZVE8_9ALTE</name>
<organism evidence="1 2">
    <name type="scientific">Paraglaciecola psychrophila 170</name>
    <dbReference type="NCBI Taxonomy" id="1129794"/>
    <lineage>
        <taxon>Bacteria</taxon>
        <taxon>Pseudomonadati</taxon>
        <taxon>Pseudomonadota</taxon>
        <taxon>Gammaproteobacteria</taxon>
        <taxon>Alteromonadales</taxon>
        <taxon>Alteromonadaceae</taxon>
        <taxon>Paraglaciecola</taxon>
    </lineage>
</organism>
<evidence type="ECO:0000313" key="2">
    <source>
        <dbReference type="Proteomes" id="UP000011864"/>
    </source>
</evidence>
<accession>K6ZVE8</accession>
<dbReference type="EMBL" id="CP003837">
    <property type="protein sequence ID" value="AGH46789.1"/>
    <property type="molecule type" value="Genomic_DNA"/>
</dbReference>
<evidence type="ECO:0000313" key="1">
    <source>
        <dbReference type="EMBL" id="AGH46789.1"/>
    </source>
</evidence>
<protein>
    <submittedName>
        <fullName evidence="1">Uncharacterized protein</fullName>
    </submittedName>
</protein>
<dbReference type="Proteomes" id="UP000011864">
    <property type="component" value="Chromosome"/>
</dbReference>
<dbReference type="STRING" id="1129794.C427_4690"/>
<dbReference type="AlphaFoldDB" id="K6ZVE8"/>
<sequence>MKIRTDKRSDSCEVSSLLPLVSNNDAVSISNQQGDISPSELSIRGACVSSK</sequence>
<proteinExistence type="predicted"/>
<keyword evidence="2" id="KW-1185">Reference proteome</keyword>
<gene>
    <name evidence="1" type="ORF">C427_4690</name>
</gene>
<dbReference type="PATRIC" id="fig|1129794.4.peg.4670"/>